<dbReference type="InterPro" id="IPR000825">
    <property type="entry name" value="SUF_FeS_clus_asmbl_SufBD_core"/>
</dbReference>
<dbReference type="Proteomes" id="UP000006860">
    <property type="component" value="Chromosome"/>
</dbReference>
<evidence type="ECO:0000313" key="4">
    <source>
        <dbReference type="EMBL" id="ADY60939.1"/>
    </source>
</evidence>
<feature type="domain" description="SUF system FeS cluster assembly SufBD core" evidence="2">
    <location>
        <begin position="185"/>
        <end position="413"/>
    </location>
</feature>
<dbReference type="InterPro" id="IPR037284">
    <property type="entry name" value="SUF_FeS_clus_asmbl_SufBD_sf"/>
</dbReference>
<accession>F0SL56</accession>
<evidence type="ECO:0000313" key="5">
    <source>
        <dbReference type="Proteomes" id="UP000006860"/>
    </source>
</evidence>
<dbReference type="OrthoDB" id="9803529at2"/>
<evidence type="ECO:0000259" key="2">
    <source>
        <dbReference type="Pfam" id="PF01458"/>
    </source>
</evidence>
<comment type="similarity">
    <text evidence="1">Belongs to the iron-sulfur cluster assembly SufBD family.</text>
</comment>
<dbReference type="NCBIfam" id="TIGR01981">
    <property type="entry name" value="sufD"/>
    <property type="match status" value="1"/>
</dbReference>
<keyword evidence="5" id="KW-1185">Reference proteome</keyword>
<organism evidence="4 5">
    <name type="scientific">Rubinisphaera brasiliensis (strain ATCC 49424 / DSM 5305 / JCM 21570 / IAM 15109 / NBRC 103401 / IFAM 1448)</name>
    <name type="common">Planctomyces brasiliensis</name>
    <dbReference type="NCBI Taxonomy" id="756272"/>
    <lineage>
        <taxon>Bacteria</taxon>
        <taxon>Pseudomonadati</taxon>
        <taxon>Planctomycetota</taxon>
        <taxon>Planctomycetia</taxon>
        <taxon>Planctomycetales</taxon>
        <taxon>Planctomycetaceae</taxon>
        <taxon>Rubinisphaera</taxon>
    </lineage>
</organism>
<dbReference type="GO" id="GO:0016226">
    <property type="term" value="P:iron-sulfur cluster assembly"/>
    <property type="evidence" value="ECO:0007669"/>
    <property type="project" value="InterPro"/>
</dbReference>
<dbReference type="RefSeq" id="WP_013629659.1">
    <property type="nucleotide sequence ID" value="NC_015174.1"/>
</dbReference>
<reference evidence="5" key="1">
    <citation type="submission" date="2011-02" db="EMBL/GenBank/DDBJ databases">
        <title>The complete genome of Planctomyces brasiliensis DSM 5305.</title>
        <authorList>
            <person name="Lucas S."/>
            <person name="Copeland A."/>
            <person name="Lapidus A."/>
            <person name="Bruce D."/>
            <person name="Goodwin L."/>
            <person name="Pitluck S."/>
            <person name="Kyrpides N."/>
            <person name="Mavromatis K."/>
            <person name="Pagani I."/>
            <person name="Ivanova N."/>
            <person name="Ovchinnikova G."/>
            <person name="Lu M."/>
            <person name="Detter J.C."/>
            <person name="Han C."/>
            <person name="Land M."/>
            <person name="Hauser L."/>
            <person name="Markowitz V."/>
            <person name="Cheng J.-F."/>
            <person name="Hugenholtz P."/>
            <person name="Woyke T."/>
            <person name="Wu D."/>
            <person name="Tindall B."/>
            <person name="Pomrenke H.G."/>
            <person name="Brambilla E."/>
            <person name="Klenk H.-P."/>
            <person name="Eisen J.A."/>
        </authorList>
    </citation>
    <scope>NUCLEOTIDE SEQUENCE [LARGE SCALE GENOMIC DNA]</scope>
    <source>
        <strain evidence="5">ATCC 49424 / DSM 5305 / JCM 21570 / NBRC 103401 / IFAM 1448</strain>
    </source>
</reference>
<dbReference type="PANTHER" id="PTHR30508">
    <property type="entry name" value="FES CLUSTER ASSEMBLY PROTEIN SUF"/>
    <property type="match status" value="1"/>
</dbReference>
<dbReference type="PANTHER" id="PTHR30508:SF1">
    <property type="entry name" value="UPF0051 PROTEIN ABCI8, CHLOROPLASTIC-RELATED"/>
    <property type="match status" value="1"/>
</dbReference>
<dbReference type="EMBL" id="CP002546">
    <property type="protein sequence ID" value="ADY60939.1"/>
    <property type="molecule type" value="Genomic_DNA"/>
</dbReference>
<proteinExistence type="inferred from homology"/>
<protein>
    <submittedName>
        <fullName evidence="4">Iron-regulated ABC transporter permease protein SufD</fullName>
    </submittedName>
</protein>
<dbReference type="STRING" id="756272.Plabr_3342"/>
<dbReference type="InterPro" id="IPR055346">
    <property type="entry name" value="Fe-S_cluster_assembly_SufBD"/>
</dbReference>
<dbReference type="eggNOG" id="COG0719">
    <property type="taxonomic scope" value="Bacteria"/>
</dbReference>
<feature type="domain" description="SUF system FeS cluster assembly SufBD N-terminal" evidence="3">
    <location>
        <begin position="24"/>
        <end position="175"/>
    </location>
</feature>
<evidence type="ECO:0000256" key="1">
    <source>
        <dbReference type="ARBA" id="ARBA00043967"/>
    </source>
</evidence>
<dbReference type="Pfam" id="PF01458">
    <property type="entry name" value="SUFBD_core"/>
    <property type="match status" value="1"/>
</dbReference>
<dbReference type="InterPro" id="IPR011542">
    <property type="entry name" value="SUF_FeS_clus_asmbl_SufD"/>
</dbReference>
<dbReference type="HOGENOM" id="CLU_026231_3_1_0"/>
<gene>
    <name evidence="4" type="ordered locus">Plabr_3342</name>
</gene>
<name>F0SL56_RUBBR</name>
<dbReference type="KEGG" id="pbs:Plabr_3342"/>
<dbReference type="Pfam" id="PF19295">
    <property type="entry name" value="SufBD_N"/>
    <property type="match status" value="1"/>
</dbReference>
<dbReference type="AlphaFoldDB" id="F0SL56"/>
<sequence>MQTAPAKIALTTEEGFEAFLATRNEPAWLTERRREAFRLYQELSSQELDPEEFRRLDLRLFRPTDYAISGSVESASAAANRFSTTMSERDEFGGHLVHINGYTTRSELAEELASQGVIYCSLAEAVEQHAELVQEYLLTKAVQPGTDRFSAWHAAFWTGGAFLYVPRNVEISKPLHSLIGLAEAGAADCSHTLIVVEDNANATMLEETLSADDSIAGLHLGAVELLVGQGAQLRYVQLQNWNERVFHFAHQCGRVAKDGSLQWTVGALGSKFAHVHQDVLLDGAGADGQVNGVAFATDRQKLSFYTRQAHKAPNTHSDLLYKEVVRDRARMIWRGMIDVDKIAQLTDGYQRNDSLILSRDARVDAIPGLEIEADDVRCTHGATAGMVDEDQVLYCMSRGISRKEAMHLIVEGFFAQVFDRIQVEAVRETLSQSVQEKLGFGN</sequence>
<dbReference type="InterPro" id="IPR045595">
    <property type="entry name" value="SufBD_N"/>
</dbReference>
<dbReference type="SUPFAM" id="SSF101960">
    <property type="entry name" value="Stabilizer of iron transporter SufD"/>
    <property type="match status" value="1"/>
</dbReference>
<evidence type="ECO:0000259" key="3">
    <source>
        <dbReference type="Pfam" id="PF19295"/>
    </source>
</evidence>